<evidence type="ECO:0000313" key="2">
    <source>
        <dbReference type="Proteomes" id="UP000183257"/>
    </source>
</evidence>
<name>A0A1K1NYF9_9FLAO</name>
<dbReference type="Proteomes" id="UP000183257">
    <property type="component" value="Unassembled WGS sequence"/>
</dbReference>
<organism evidence="1 2">
    <name type="scientific">Cellulophaga fucicola</name>
    <dbReference type="NCBI Taxonomy" id="76595"/>
    <lineage>
        <taxon>Bacteria</taxon>
        <taxon>Pseudomonadati</taxon>
        <taxon>Bacteroidota</taxon>
        <taxon>Flavobacteriia</taxon>
        <taxon>Flavobacteriales</taxon>
        <taxon>Flavobacteriaceae</taxon>
        <taxon>Cellulophaga</taxon>
    </lineage>
</organism>
<reference evidence="2" key="1">
    <citation type="submission" date="2016-11" db="EMBL/GenBank/DDBJ databases">
        <authorList>
            <person name="Varghese N."/>
            <person name="Submissions S."/>
        </authorList>
    </citation>
    <scope>NUCLEOTIDE SEQUENCE [LARGE SCALE GENOMIC DNA]</scope>
    <source>
        <strain evidence="2">DSM 24786</strain>
    </source>
</reference>
<sequence length="40" mass="4454">MKYKVIVGAIAFMVLVAFLSEWANFKAGLFGEAPIEKVHK</sequence>
<dbReference type="STRING" id="76595.SAMN05660313_01454"/>
<dbReference type="RefSeq" id="WP_280173622.1">
    <property type="nucleotide sequence ID" value="NZ_FPIY01000002.1"/>
</dbReference>
<dbReference type="EMBL" id="FPIY01000002">
    <property type="protein sequence ID" value="SFW40305.1"/>
    <property type="molecule type" value="Genomic_DNA"/>
</dbReference>
<keyword evidence="2" id="KW-1185">Reference proteome</keyword>
<evidence type="ECO:0000313" key="1">
    <source>
        <dbReference type="EMBL" id="SFW40305.1"/>
    </source>
</evidence>
<proteinExistence type="predicted"/>
<dbReference type="AlphaFoldDB" id="A0A1K1NYF9"/>
<gene>
    <name evidence="1" type="ORF">SAMN05660313_01454</name>
</gene>
<protein>
    <submittedName>
        <fullName evidence="1">Uncharacterized protein</fullName>
    </submittedName>
</protein>
<accession>A0A1K1NYF9</accession>